<proteinExistence type="predicted"/>
<protein>
    <submittedName>
        <fullName evidence="1">Uncharacterized protein</fullName>
    </submittedName>
</protein>
<accession>A0A0G1IL28</accession>
<name>A0A0G1IL28_9BACT</name>
<organism evidence="1 2">
    <name type="scientific">Candidatus Giovannonibacteria bacterium GW2011_GWA1_44_25</name>
    <dbReference type="NCBI Taxonomy" id="1618645"/>
    <lineage>
        <taxon>Bacteria</taxon>
        <taxon>Candidatus Giovannoniibacteriota</taxon>
    </lineage>
</organism>
<gene>
    <name evidence="1" type="ORF">UW53_C0006G0022</name>
</gene>
<dbReference type="EMBL" id="LCIR01000006">
    <property type="protein sequence ID" value="KKT59875.1"/>
    <property type="molecule type" value="Genomic_DNA"/>
</dbReference>
<comment type="caution">
    <text evidence="1">The sequence shown here is derived from an EMBL/GenBank/DDBJ whole genome shotgun (WGS) entry which is preliminary data.</text>
</comment>
<evidence type="ECO:0000313" key="2">
    <source>
        <dbReference type="Proteomes" id="UP000034087"/>
    </source>
</evidence>
<dbReference type="Proteomes" id="UP000034087">
    <property type="component" value="Unassembled WGS sequence"/>
</dbReference>
<sequence>MIMTEGSLKEFLEAVEKRIAAEAAIGVRKHARKNIIKIVEEELRGCVSIGTLLPPVDTVLGSDWDI</sequence>
<dbReference type="AlphaFoldDB" id="A0A0G1IL28"/>
<reference evidence="1 2" key="1">
    <citation type="journal article" date="2015" name="Nature">
        <title>rRNA introns, odd ribosomes, and small enigmatic genomes across a large radiation of phyla.</title>
        <authorList>
            <person name="Brown C.T."/>
            <person name="Hug L.A."/>
            <person name="Thomas B.C."/>
            <person name="Sharon I."/>
            <person name="Castelle C.J."/>
            <person name="Singh A."/>
            <person name="Wilkins M.J."/>
            <person name="Williams K.H."/>
            <person name="Banfield J.F."/>
        </authorList>
    </citation>
    <scope>NUCLEOTIDE SEQUENCE [LARGE SCALE GENOMIC DNA]</scope>
</reference>
<evidence type="ECO:0000313" key="1">
    <source>
        <dbReference type="EMBL" id="KKT59875.1"/>
    </source>
</evidence>